<dbReference type="Pfam" id="PF04203">
    <property type="entry name" value="Sortase"/>
    <property type="match status" value="1"/>
</dbReference>
<keyword evidence="3" id="KW-0812">Transmembrane</keyword>
<dbReference type="NCBIfam" id="TIGR03064">
    <property type="entry name" value="sortase_srtB"/>
    <property type="match status" value="1"/>
</dbReference>
<proteinExistence type="predicted"/>
<keyword evidence="3" id="KW-0472">Membrane</keyword>
<feature type="active site" description="Acyl-thioester intermediate" evidence="2">
    <location>
        <position position="227"/>
    </location>
</feature>
<dbReference type="SUPFAM" id="SSF63817">
    <property type="entry name" value="Sortase"/>
    <property type="match status" value="1"/>
</dbReference>
<evidence type="ECO:0000313" key="5">
    <source>
        <dbReference type="Proteomes" id="UP000070394"/>
    </source>
</evidence>
<gene>
    <name evidence="4" type="ORF">HMPREF1866_01800</name>
</gene>
<reference evidence="5" key="1">
    <citation type="submission" date="2016-01" db="EMBL/GenBank/DDBJ databases">
        <authorList>
            <person name="Mitreva M."/>
            <person name="Pepin K.H."/>
            <person name="Mihindukulasuriya K.A."/>
            <person name="Fulton R."/>
            <person name="Fronick C."/>
            <person name="O'Laughlin M."/>
            <person name="Miner T."/>
            <person name="Herter B."/>
            <person name="Rosa B.A."/>
            <person name="Cordes M."/>
            <person name="Tomlinson C."/>
            <person name="Wollam A."/>
            <person name="Palsikar V.B."/>
            <person name="Mardis E.R."/>
            <person name="Wilson R.K."/>
        </authorList>
    </citation>
    <scope>NUCLEOTIDE SEQUENCE [LARGE SCALE GENOMIC DNA]</scope>
    <source>
        <strain evidence="5">DNF00896</strain>
    </source>
</reference>
<dbReference type="PATRIC" id="fig|467210.3.peg.1786"/>
<dbReference type="RefSeq" id="WP_009446180.1">
    <property type="nucleotide sequence ID" value="NZ_KQ959833.1"/>
</dbReference>
<accession>A0A133ZNA9</accession>
<dbReference type="CDD" id="cd05826">
    <property type="entry name" value="Sortase_B"/>
    <property type="match status" value="1"/>
</dbReference>
<evidence type="ECO:0000256" key="3">
    <source>
        <dbReference type="SAM" id="Phobius"/>
    </source>
</evidence>
<dbReference type="InterPro" id="IPR005754">
    <property type="entry name" value="Sortase"/>
</dbReference>
<evidence type="ECO:0000256" key="2">
    <source>
        <dbReference type="PIRSR" id="PIRSR605754-1"/>
    </source>
</evidence>
<keyword evidence="3" id="KW-1133">Transmembrane helix</keyword>
<keyword evidence="1" id="KW-0378">Hydrolase</keyword>
<dbReference type="Gene3D" id="2.40.260.10">
    <property type="entry name" value="Sortase"/>
    <property type="match status" value="1"/>
</dbReference>
<dbReference type="STRING" id="467210.HMPREF1866_01800"/>
<name>A0A133ZNA9_9FIRM</name>
<feature type="active site" description="Proton donor/acceptor" evidence="2">
    <location>
        <position position="136"/>
    </location>
</feature>
<dbReference type="InterPro" id="IPR009835">
    <property type="entry name" value="SrtB"/>
</dbReference>
<dbReference type="GO" id="GO:0016787">
    <property type="term" value="F:hydrolase activity"/>
    <property type="evidence" value="ECO:0007669"/>
    <property type="project" value="UniProtKB-KW"/>
</dbReference>
<evidence type="ECO:0000256" key="1">
    <source>
        <dbReference type="ARBA" id="ARBA00022801"/>
    </source>
</evidence>
<evidence type="ECO:0000313" key="4">
    <source>
        <dbReference type="EMBL" id="KXB56890.1"/>
    </source>
</evidence>
<dbReference type="EMBL" id="LSDA01000099">
    <property type="protein sequence ID" value="KXB56890.1"/>
    <property type="molecule type" value="Genomic_DNA"/>
</dbReference>
<sequence>MNVIGKCAYIGNRIIDIIVILMAVIMFLFGAYSLYDVFHVYKGASLSSEILKNAPGTAGNENDAVNVEALFEKYPDMRAWLNIFDTNINYPVVQGVDDAEYLNKDIDGNFSLAGSIFLSSLCNGALNEHYSLVYGHHIDNGSMFGDVEKFLDKKFFDTHINGILYTRKEIYDVKVFAVMQTDAYNEKLYFPYFANNDKDAFYKYLSENAVNIRDVDRNNKVIAMSTCTESYTNGRIVLFGELIRR</sequence>
<dbReference type="InterPro" id="IPR023365">
    <property type="entry name" value="Sortase_dom-sf"/>
</dbReference>
<feature type="transmembrane region" description="Helical" evidence="3">
    <location>
        <begin position="14"/>
        <end position="35"/>
    </location>
</feature>
<dbReference type="Proteomes" id="UP000070394">
    <property type="component" value="Unassembled WGS sequence"/>
</dbReference>
<organism evidence="4 5">
    <name type="scientific">Lachnoanaerobaculum saburreum</name>
    <dbReference type="NCBI Taxonomy" id="467210"/>
    <lineage>
        <taxon>Bacteria</taxon>
        <taxon>Bacillati</taxon>
        <taxon>Bacillota</taxon>
        <taxon>Clostridia</taxon>
        <taxon>Lachnospirales</taxon>
        <taxon>Lachnospiraceae</taxon>
        <taxon>Lachnoanaerobaculum</taxon>
    </lineage>
</organism>
<keyword evidence="5" id="KW-1185">Reference proteome</keyword>
<dbReference type="OrthoDB" id="9806013at2"/>
<comment type="caution">
    <text evidence="4">The sequence shown here is derived from an EMBL/GenBank/DDBJ whole genome shotgun (WGS) entry which is preliminary data.</text>
</comment>
<protein>
    <submittedName>
        <fullName evidence="4">Sortase, SrtB family</fullName>
    </submittedName>
</protein>
<dbReference type="AlphaFoldDB" id="A0A133ZNA9"/>